<comment type="subcellular location">
    <subcellularLocation>
        <location evidence="9">Cell inner membrane</location>
        <topology evidence="9">Single-pass type II membrane protein</topology>
    </subcellularLocation>
    <subcellularLocation>
        <location evidence="1">Membrane</location>
    </subcellularLocation>
    <text evidence="9">Localizes to the division septum.</text>
</comment>
<dbReference type="InterPro" id="IPR034746">
    <property type="entry name" value="POTRA"/>
</dbReference>
<dbReference type="STRING" id="197479.BFW38_03230"/>
<keyword evidence="6 9" id="KW-1133">Transmembrane helix</keyword>
<dbReference type="InterPro" id="IPR026579">
    <property type="entry name" value="FtsQ"/>
</dbReference>
<evidence type="ECO:0000256" key="3">
    <source>
        <dbReference type="ARBA" id="ARBA00022519"/>
    </source>
</evidence>
<keyword evidence="4 9" id="KW-0132">Cell division</keyword>
<dbReference type="Gene3D" id="3.10.20.310">
    <property type="entry name" value="membrane protein fhac"/>
    <property type="match status" value="1"/>
</dbReference>
<name>A0A1E2V772_9GAMM</name>
<feature type="transmembrane region" description="Helical" evidence="9">
    <location>
        <begin position="7"/>
        <end position="26"/>
    </location>
</feature>
<dbReference type="GO" id="GO:0090529">
    <property type="term" value="P:cell septum assembly"/>
    <property type="evidence" value="ECO:0007669"/>
    <property type="project" value="InterPro"/>
</dbReference>
<keyword evidence="12" id="KW-1185">Reference proteome</keyword>
<dbReference type="GO" id="GO:0032153">
    <property type="term" value="C:cell division site"/>
    <property type="evidence" value="ECO:0007669"/>
    <property type="project" value="UniProtKB-UniRule"/>
</dbReference>
<dbReference type="InterPro" id="IPR005548">
    <property type="entry name" value="Cell_div_FtsQ/DivIB_C"/>
</dbReference>
<evidence type="ECO:0000313" key="12">
    <source>
        <dbReference type="Proteomes" id="UP000094291"/>
    </source>
</evidence>
<dbReference type="RefSeq" id="WP_068997097.1">
    <property type="nucleotide sequence ID" value="NZ_MDTQ01000001.1"/>
</dbReference>
<evidence type="ECO:0000256" key="8">
    <source>
        <dbReference type="ARBA" id="ARBA00023306"/>
    </source>
</evidence>
<sequence>MRRPVRWGVTLALLLIMMGGAIWGLMTMLGRPVGQVAIHGDVRYADVDQLRERMLPLVAVPFWSVDLPELRDALEDVAWIKTADIRRHWPDQLEINLTERQPIAYWNDDQLIDAEAVLLPRSPKFKETLPHLRGPQARRQDVLEMVARLKQTLTPKQLKLTALTLEPRGAWALQLDDAIWVDMGRVRIQPRFQRFIAAWGDWLGQYAHRIERVDMRYPHGLSVRWRKAQAPRVAD</sequence>
<evidence type="ECO:0000256" key="9">
    <source>
        <dbReference type="HAMAP-Rule" id="MF_00911"/>
    </source>
</evidence>
<evidence type="ECO:0000256" key="5">
    <source>
        <dbReference type="ARBA" id="ARBA00022692"/>
    </source>
</evidence>
<dbReference type="HAMAP" id="MF_00911">
    <property type="entry name" value="FtsQ_subfam"/>
    <property type="match status" value="1"/>
</dbReference>
<dbReference type="Gene3D" id="3.40.50.11690">
    <property type="entry name" value="Cell division protein FtsQ/DivIB"/>
    <property type="match status" value="1"/>
</dbReference>
<dbReference type="InterPro" id="IPR013685">
    <property type="entry name" value="POTRA_FtsQ_type"/>
</dbReference>
<evidence type="ECO:0000313" key="11">
    <source>
        <dbReference type="EMBL" id="ODC02702.1"/>
    </source>
</evidence>
<dbReference type="OrthoDB" id="9790370at2"/>
<dbReference type="PANTHER" id="PTHR35851:SF1">
    <property type="entry name" value="CELL DIVISION PROTEIN FTSQ"/>
    <property type="match status" value="1"/>
</dbReference>
<dbReference type="PANTHER" id="PTHR35851">
    <property type="entry name" value="CELL DIVISION PROTEIN FTSQ"/>
    <property type="match status" value="1"/>
</dbReference>
<gene>
    <name evidence="9" type="primary">ftsQ</name>
    <name evidence="11" type="ORF">BFW38_03230</name>
</gene>
<accession>A0A1E2V772</accession>
<organism evidence="11 12">
    <name type="scientific">Terasakiispira papahanaumokuakeensis</name>
    <dbReference type="NCBI Taxonomy" id="197479"/>
    <lineage>
        <taxon>Bacteria</taxon>
        <taxon>Pseudomonadati</taxon>
        <taxon>Pseudomonadota</taxon>
        <taxon>Gammaproteobacteria</taxon>
        <taxon>Oceanospirillales</taxon>
        <taxon>Terasakiispira</taxon>
    </lineage>
</organism>
<proteinExistence type="inferred from homology"/>
<keyword evidence="7 9" id="KW-0472">Membrane</keyword>
<dbReference type="AlphaFoldDB" id="A0A1E2V772"/>
<dbReference type="GO" id="GO:0005886">
    <property type="term" value="C:plasma membrane"/>
    <property type="evidence" value="ECO:0007669"/>
    <property type="project" value="UniProtKB-SubCell"/>
</dbReference>
<dbReference type="EMBL" id="MDTQ01000001">
    <property type="protein sequence ID" value="ODC02702.1"/>
    <property type="molecule type" value="Genomic_DNA"/>
</dbReference>
<keyword evidence="2 9" id="KW-1003">Cell membrane</keyword>
<dbReference type="Pfam" id="PF08478">
    <property type="entry name" value="POTRA_1"/>
    <property type="match status" value="1"/>
</dbReference>
<dbReference type="InterPro" id="IPR045335">
    <property type="entry name" value="FtsQ_C_sf"/>
</dbReference>
<comment type="similarity">
    <text evidence="9">Belongs to the FtsQ/DivIB family. FtsQ subfamily.</text>
</comment>
<keyword evidence="5 9" id="KW-0812">Transmembrane</keyword>
<evidence type="ECO:0000256" key="7">
    <source>
        <dbReference type="ARBA" id="ARBA00023136"/>
    </source>
</evidence>
<dbReference type="PROSITE" id="PS51779">
    <property type="entry name" value="POTRA"/>
    <property type="match status" value="1"/>
</dbReference>
<evidence type="ECO:0000256" key="4">
    <source>
        <dbReference type="ARBA" id="ARBA00022618"/>
    </source>
</evidence>
<keyword evidence="8 9" id="KW-0131">Cell cycle</keyword>
<reference evidence="11 12" key="1">
    <citation type="submission" date="2016-08" db="EMBL/GenBank/DDBJ databases">
        <authorList>
            <person name="Seilhamer J.J."/>
        </authorList>
    </citation>
    <scope>NUCLEOTIDE SEQUENCE [LARGE SCALE GENOMIC DNA]</scope>
    <source>
        <strain evidence="11 12">PH27A</strain>
    </source>
</reference>
<dbReference type="Proteomes" id="UP000094291">
    <property type="component" value="Unassembled WGS sequence"/>
</dbReference>
<evidence type="ECO:0000256" key="2">
    <source>
        <dbReference type="ARBA" id="ARBA00022475"/>
    </source>
</evidence>
<dbReference type="Pfam" id="PF03799">
    <property type="entry name" value="FtsQ_DivIB_C"/>
    <property type="match status" value="1"/>
</dbReference>
<evidence type="ECO:0000256" key="1">
    <source>
        <dbReference type="ARBA" id="ARBA00004370"/>
    </source>
</evidence>
<comment type="subunit">
    <text evidence="9">Part of a complex composed of FtsB, FtsL and FtsQ.</text>
</comment>
<comment type="function">
    <text evidence="9">Essential cell division protein. May link together the upstream cell division proteins, which are predominantly cytoplasmic, with the downstream cell division proteins, which are predominantly periplasmic. May control correct divisome assembly.</text>
</comment>
<feature type="domain" description="POTRA" evidence="10">
    <location>
        <begin position="31"/>
        <end position="100"/>
    </location>
</feature>
<evidence type="ECO:0000256" key="6">
    <source>
        <dbReference type="ARBA" id="ARBA00022989"/>
    </source>
</evidence>
<dbReference type="GO" id="GO:0043093">
    <property type="term" value="P:FtsZ-dependent cytokinesis"/>
    <property type="evidence" value="ECO:0007669"/>
    <property type="project" value="UniProtKB-UniRule"/>
</dbReference>
<protein>
    <recommendedName>
        <fullName evidence="9">Cell division protein FtsQ</fullName>
    </recommendedName>
</protein>
<evidence type="ECO:0000259" key="10">
    <source>
        <dbReference type="PROSITE" id="PS51779"/>
    </source>
</evidence>
<comment type="caution">
    <text evidence="11">The sequence shown here is derived from an EMBL/GenBank/DDBJ whole genome shotgun (WGS) entry which is preliminary data.</text>
</comment>
<keyword evidence="3 9" id="KW-0997">Cell inner membrane</keyword>